<evidence type="ECO:0000256" key="5">
    <source>
        <dbReference type="ARBA" id="ARBA00022989"/>
    </source>
</evidence>
<keyword evidence="4 7" id="KW-0812">Transmembrane</keyword>
<feature type="transmembrane region" description="Helical" evidence="7">
    <location>
        <begin position="181"/>
        <end position="209"/>
    </location>
</feature>
<evidence type="ECO:0000313" key="11">
    <source>
        <dbReference type="Proteomes" id="UP000246722"/>
    </source>
</evidence>
<feature type="region of interest" description="Disordered" evidence="8">
    <location>
        <begin position="1"/>
        <end position="30"/>
    </location>
</feature>
<dbReference type="EMBL" id="QHLY01000012">
    <property type="protein sequence ID" value="PXA68379.1"/>
    <property type="molecule type" value="Genomic_DNA"/>
</dbReference>
<evidence type="ECO:0000259" key="9">
    <source>
        <dbReference type="PROSITE" id="PS50928"/>
    </source>
</evidence>
<evidence type="ECO:0000256" key="1">
    <source>
        <dbReference type="ARBA" id="ARBA00004651"/>
    </source>
</evidence>
<name>A0A317ZTB9_9MICO</name>
<evidence type="ECO:0000256" key="8">
    <source>
        <dbReference type="SAM" id="MobiDB-lite"/>
    </source>
</evidence>
<evidence type="ECO:0000256" key="2">
    <source>
        <dbReference type="ARBA" id="ARBA00022448"/>
    </source>
</evidence>
<feature type="transmembrane region" description="Helical" evidence="7">
    <location>
        <begin position="235"/>
        <end position="256"/>
    </location>
</feature>
<feature type="transmembrane region" description="Helical" evidence="7">
    <location>
        <begin position="139"/>
        <end position="161"/>
    </location>
</feature>
<evidence type="ECO:0000256" key="3">
    <source>
        <dbReference type="ARBA" id="ARBA00022475"/>
    </source>
</evidence>
<dbReference type="PANTHER" id="PTHR43227:SF8">
    <property type="entry name" value="DIACETYLCHITOBIOSE UPTAKE SYSTEM PERMEASE PROTEIN DASB"/>
    <property type="match status" value="1"/>
</dbReference>
<keyword evidence="11" id="KW-1185">Reference proteome</keyword>
<evidence type="ECO:0000256" key="4">
    <source>
        <dbReference type="ARBA" id="ARBA00022692"/>
    </source>
</evidence>
<evidence type="ECO:0000256" key="6">
    <source>
        <dbReference type="ARBA" id="ARBA00023136"/>
    </source>
</evidence>
<organism evidence="10 11">
    <name type="scientific">Cryobacterium arcticum</name>
    <dbReference type="NCBI Taxonomy" id="670052"/>
    <lineage>
        <taxon>Bacteria</taxon>
        <taxon>Bacillati</taxon>
        <taxon>Actinomycetota</taxon>
        <taxon>Actinomycetes</taxon>
        <taxon>Micrococcales</taxon>
        <taxon>Microbacteriaceae</taxon>
        <taxon>Cryobacterium</taxon>
    </lineage>
</organism>
<keyword evidence="3" id="KW-1003">Cell membrane</keyword>
<gene>
    <name evidence="10" type="ORF">CTB96_17360</name>
</gene>
<dbReference type="AlphaFoldDB" id="A0A317ZTB9"/>
<dbReference type="InterPro" id="IPR000515">
    <property type="entry name" value="MetI-like"/>
</dbReference>
<dbReference type="GO" id="GO:0005886">
    <property type="term" value="C:plasma membrane"/>
    <property type="evidence" value="ECO:0007669"/>
    <property type="project" value="UniProtKB-SubCell"/>
</dbReference>
<dbReference type="PROSITE" id="PS50928">
    <property type="entry name" value="ABC_TM1"/>
    <property type="match status" value="1"/>
</dbReference>
<dbReference type="SUPFAM" id="SSF161098">
    <property type="entry name" value="MetI-like"/>
    <property type="match status" value="1"/>
</dbReference>
<dbReference type="InterPro" id="IPR050809">
    <property type="entry name" value="UgpAE/MalFG_permease"/>
</dbReference>
<dbReference type="InterPro" id="IPR035906">
    <property type="entry name" value="MetI-like_sf"/>
</dbReference>
<sequence>MSAPALPAADARSAARRSPAPQNPGQKPRKIKVAHPRAIAIFIVPFAILFALFYLLPIGYAVYQSLLVVERDGTFGKATEVFGGLTQYLLVFQNGPFWASIGRVLAFGVVQVPVMLGLALLFALLLDSPLLRGKRFFRLAFFVPYAVPGVIAAIMWGFLYSPNLSPFTAITSNISFLSADLVLWAIANVVTWVYVGYNMLIIYSALLAIPTEIYEAARLDGAGQLRIAWSIKIPLIMPAIVLTGIFSIIGTLQLLAEPQVFRSFSSAVTSTFTPNLMVYSTSSIPNVNLAAAFSVVLALATFALSFSFLKFTQRKEG</sequence>
<feature type="transmembrane region" description="Helical" evidence="7">
    <location>
        <begin position="104"/>
        <end position="127"/>
    </location>
</feature>
<dbReference type="PANTHER" id="PTHR43227">
    <property type="entry name" value="BLL4140 PROTEIN"/>
    <property type="match status" value="1"/>
</dbReference>
<reference evidence="10 11" key="1">
    <citation type="submission" date="2018-05" db="EMBL/GenBank/DDBJ databases">
        <title>Genetic diversity of glacier-inhabiting Cryobacterium bacteria in China and description of Cryobacterium mengkeensis sp. nov. and Arthrobacter glacialis sp. nov.</title>
        <authorList>
            <person name="Liu Q."/>
            <person name="Xin Y.-H."/>
        </authorList>
    </citation>
    <scope>NUCLEOTIDE SEQUENCE [LARGE SCALE GENOMIC DNA]</scope>
    <source>
        <strain evidence="10 11">SK-1</strain>
    </source>
</reference>
<evidence type="ECO:0000256" key="7">
    <source>
        <dbReference type="RuleBase" id="RU363032"/>
    </source>
</evidence>
<keyword evidence="5 7" id="KW-1133">Transmembrane helix</keyword>
<feature type="transmembrane region" description="Helical" evidence="7">
    <location>
        <begin position="39"/>
        <end position="63"/>
    </location>
</feature>
<accession>A0A317ZTB9</accession>
<protein>
    <submittedName>
        <fullName evidence="10">ABC transporter permease</fullName>
    </submittedName>
</protein>
<dbReference type="Proteomes" id="UP000246722">
    <property type="component" value="Unassembled WGS sequence"/>
</dbReference>
<comment type="caution">
    <text evidence="10">The sequence shown here is derived from an EMBL/GenBank/DDBJ whole genome shotgun (WGS) entry which is preliminary data.</text>
</comment>
<dbReference type="OrthoDB" id="3210259at2"/>
<keyword evidence="2 7" id="KW-0813">Transport</keyword>
<evidence type="ECO:0000313" key="10">
    <source>
        <dbReference type="EMBL" id="PXA68379.1"/>
    </source>
</evidence>
<dbReference type="GO" id="GO:0055085">
    <property type="term" value="P:transmembrane transport"/>
    <property type="evidence" value="ECO:0007669"/>
    <property type="project" value="InterPro"/>
</dbReference>
<keyword evidence="6 7" id="KW-0472">Membrane</keyword>
<feature type="compositionally biased region" description="Low complexity" evidence="8">
    <location>
        <begin position="1"/>
        <end position="20"/>
    </location>
</feature>
<proteinExistence type="inferred from homology"/>
<dbReference type="Pfam" id="PF00528">
    <property type="entry name" value="BPD_transp_1"/>
    <property type="match status" value="1"/>
</dbReference>
<dbReference type="Gene3D" id="1.10.3720.10">
    <property type="entry name" value="MetI-like"/>
    <property type="match status" value="1"/>
</dbReference>
<comment type="subcellular location">
    <subcellularLocation>
        <location evidence="1 7">Cell membrane</location>
        <topology evidence="1 7">Multi-pass membrane protein</topology>
    </subcellularLocation>
</comment>
<dbReference type="CDD" id="cd06261">
    <property type="entry name" value="TM_PBP2"/>
    <property type="match status" value="1"/>
</dbReference>
<comment type="similarity">
    <text evidence="7">Belongs to the binding-protein-dependent transport system permease family.</text>
</comment>
<feature type="domain" description="ABC transmembrane type-1" evidence="9">
    <location>
        <begin position="101"/>
        <end position="308"/>
    </location>
</feature>
<feature type="transmembrane region" description="Helical" evidence="7">
    <location>
        <begin position="289"/>
        <end position="309"/>
    </location>
</feature>
<dbReference type="RefSeq" id="WP_110128046.1">
    <property type="nucleotide sequence ID" value="NZ_QHLY01000012.1"/>
</dbReference>